<proteinExistence type="predicted"/>
<evidence type="ECO:0000313" key="3">
    <source>
        <dbReference type="Proteomes" id="UP000799772"/>
    </source>
</evidence>
<keyword evidence="1" id="KW-0812">Transmembrane</keyword>
<accession>A0A9P4IR99</accession>
<feature type="transmembrane region" description="Helical" evidence="1">
    <location>
        <begin position="161"/>
        <end position="181"/>
    </location>
</feature>
<reference evidence="2" key="1">
    <citation type="journal article" date="2020" name="Stud. Mycol.">
        <title>101 Dothideomycetes genomes: a test case for predicting lifestyles and emergence of pathogens.</title>
        <authorList>
            <person name="Haridas S."/>
            <person name="Albert R."/>
            <person name="Binder M."/>
            <person name="Bloem J."/>
            <person name="Labutti K."/>
            <person name="Salamov A."/>
            <person name="Andreopoulos B."/>
            <person name="Baker S."/>
            <person name="Barry K."/>
            <person name="Bills G."/>
            <person name="Bluhm B."/>
            <person name="Cannon C."/>
            <person name="Castanera R."/>
            <person name="Culley D."/>
            <person name="Daum C."/>
            <person name="Ezra D."/>
            <person name="Gonzalez J."/>
            <person name="Henrissat B."/>
            <person name="Kuo A."/>
            <person name="Liang C."/>
            <person name="Lipzen A."/>
            <person name="Lutzoni F."/>
            <person name="Magnuson J."/>
            <person name="Mondo S."/>
            <person name="Nolan M."/>
            <person name="Ohm R."/>
            <person name="Pangilinan J."/>
            <person name="Park H.-J."/>
            <person name="Ramirez L."/>
            <person name="Alfaro M."/>
            <person name="Sun H."/>
            <person name="Tritt A."/>
            <person name="Yoshinaga Y."/>
            <person name="Zwiers L.-H."/>
            <person name="Turgeon B."/>
            <person name="Goodwin S."/>
            <person name="Spatafora J."/>
            <person name="Crous P."/>
            <person name="Grigoriev I."/>
        </authorList>
    </citation>
    <scope>NUCLEOTIDE SEQUENCE</scope>
    <source>
        <strain evidence="2">CBS 133067</strain>
    </source>
</reference>
<protein>
    <recommendedName>
        <fullName evidence="4">RGS domain-containing protein</fullName>
    </recommendedName>
</protein>
<dbReference type="EMBL" id="ML978121">
    <property type="protein sequence ID" value="KAF2104662.1"/>
    <property type="molecule type" value="Genomic_DNA"/>
</dbReference>
<organism evidence="2 3">
    <name type="scientific">Rhizodiscina lignyota</name>
    <dbReference type="NCBI Taxonomy" id="1504668"/>
    <lineage>
        <taxon>Eukaryota</taxon>
        <taxon>Fungi</taxon>
        <taxon>Dikarya</taxon>
        <taxon>Ascomycota</taxon>
        <taxon>Pezizomycotina</taxon>
        <taxon>Dothideomycetes</taxon>
        <taxon>Pleosporomycetidae</taxon>
        <taxon>Aulographales</taxon>
        <taxon>Rhizodiscinaceae</taxon>
        <taxon>Rhizodiscina</taxon>
    </lineage>
</organism>
<sequence>MAPTIILPGGLSKDGHDWGAPLLDALGITYIVIAIAYTLLVFFGLYRLWLHRNEVAVRLRGFWTIASAVILLLTYGAWVIIVYPLNGLFKCNTEFWVMSVFLPTSIGLFQASNIRLLSYYQAQQDLADDAKTLAEKKKWTILLNRGPVAFWKQLDTAQKTYFGIAVGIVIQLIVTLVLYFGSRLFNERGFFGTHVGPGECRRGWEWVPSAFWQFLWAWVFGPFVLIKIWNIKDVHYWARQTRIAILAGLAGTPLWLVFIHSNSPGVANVNKWWMPAGWFLPGIWAMQFVSIWYPLKDARESRKRRQGRCIDCILDANSHPISNRDDYYSMGNLEGQIDRRIEQLLKYAAEKTFTAENILFIREVRDFKRRWEVAMKRSPLSLDQLRERFEEAALIFFTLVNPATAKFNINLDYKTYLDLSLMFRGCDYQRDDDGSELSKLTAGTNDACPWETQPEDSLHSADTSSGVLDIELLCKGPGGKINGNVSAAKSNASSITVNAESELEFPHVPGEFSIKVFDKAYDIVKKDVYLNMWIRYEKEVGKPIPQRKAEAASSTTLSFICHPSASLSQLFGSTNRSNV</sequence>
<feature type="transmembrane region" description="Helical" evidence="1">
    <location>
        <begin position="211"/>
        <end position="231"/>
    </location>
</feature>
<name>A0A9P4IR99_9PEZI</name>
<evidence type="ECO:0000256" key="1">
    <source>
        <dbReference type="SAM" id="Phobius"/>
    </source>
</evidence>
<feature type="transmembrane region" description="Helical" evidence="1">
    <location>
        <begin position="28"/>
        <end position="50"/>
    </location>
</feature>
<keyword evidence="1" id="KW-1133">Transmembrane helix</keyword>
<feature type="transmembrane region" description="Helical" evidence="1">
    <location>
        <begin position="62"/>
        <end position="83"/>
    </location>
</feature>
<dbReference type="AlphaFoldDB" id="A0A9P4IR99"/>
<evidence type="ECO:0008006" key="4">
    <source>
        <dbReference type="Google" id="ProtNLM"/>
    </source>
</evidence>
<keyword evidence="1" id="KW-0472">Membrane</keyword>
<dbReference type="OrthoDB" id="5313079at2759"/>
<feature type="transmembrane region" description="Helical" evidence="1">
    <location>
        <begin position="95"/>
        <end position="114"/>
    </location>
</feature>
<feature type="transmembrane region" description="Helical" evidence="1">
    <location>
        <begin position="243"/>
        <end position="260"/>
    </location>
</feature>
<dbReference type="Proteomes" id="UP000799772">
    <property type="component" value="Unassembled WGS sequence"/>
</dbReference>
<feature type="transmembrane region" description="Helical" evidence="1">
    <location>
        <begin position="272"/>
        <end position="295"/>
    </location>
</feature>
<keyword evidence="3" id="KW-1185">Reference proteome</keyword>
<comment type="caution">
    <text evidence="2">The sequence shown here is derived from an EMBL/GenBank/DDBJ whole genome shotgun (WGS) entry which is preliminary data.</text>
</comment>
<gene>
    <name evidence="2" type="ORF">NA57DRAFT_70868</name>
</gene>
<evidence type="ECO:0000313" key="2">
    <source>
        <dbReference type="EMBL" id="KAF2104662.1"/>
    </source>
</evidence>